<dbReference type="AlphaFoldDB" id="A0A1B2I664"/>
<evidence type="ECO:0008006" key="3">
    <source>
        <dbReference type="Google" id="ProtNLM"/>
    </source>
</evidence>
<reference evidence="1" key="1">
    <citation type="submission" date="2016-08" db="EMBL/GenBank/DDBJ databases">
        <title>Complete genome of Cloacibacillus porcorum.</title>
        <authorList>
            <person name="Looft T."/>
            <person name="Bayles D.O."/>
            <person name="Alt D.P."/>
        </authorList>
    </citation>
    <scope>NUCLEOTIDE SEQUENCE [LARGE SCALE GENOMIC DNA]</scope>
    <source>
        <strain evidence="1">CL-84</strain>
    </source>
</reference>
<gene>
    <name evidence="1" type="ORF">BED41_10475</name>
</gene>
<dbReference type="KEGG" id="cpor:BED41_10475"/>
<protein>
    <recommendedName>
        <fullName evidence="3">Phage tail protein</fullName>
    </recommendedName>
</protein>
<name>A0A1B2I664_9BACT</name>
<dbReference type="EMBL" id="CP016757">
    <property type="protein sequence ID" value="ANZ45454.1"/>
    <property type="molecule type" value="Genomic_DNA"/>
</dbReference>
<sequence length="141" mass="14793">MARQLAKNALVMVSATEVGSPATVEALASWDMDLSCSEVDVTGIYDANKQYVPGQGDAKGSFTVILDPDSDTLDVLETAQKTQALVYLFVRLNGTGAGKPQIKAPVYVTGWKISSSSDSRVEVAVSWVAGGDLDHTAQAGV</sequence>
<keyword evidence="2" id="KW-1185">Reference proteome</keyword>
<accession>A0A1B2I664</accession>
<proteinExistence type="predicted"/>
<dbReference type="Proteomes" id="UP000093044">
    <property type="component" value="Chromosome"/>
</dbReference>
<organism evidence="1 2">
    <name type="scientific">Cloacibacillus porcorum</name>
    <dbReference type="NCBI Taxonomy" id="1197717"/>
    <lineage>
        <taxon>Bacteria</taxon>
        <taxon>Thermotogati</taxon>
        <taxon>Synergistota</taxon>
        <taxon>Synergistia</taxon>
        <taxon>Synergistales</taxon>
        <taxon>Synergistaceae</taxon>
        <taxon>Cloacibacillus</taxon>
    </lineage>
</organism>
<dbReference type="STRING" id="1197717.BED41_10475"/>
<dbReference type="RefSeq" id="WP_066745772.1">
    <property type="nucleotide sequence ID" value="NZ_CP016757.1"/>
</dbReference>
<evidence type="ECO:0000313" key="1">
    <source>
        <dbReference type="EMBL" id="ANZ45454.1"/>
    </source>
</evidence>
<evidence type="ECO:0000313" key="2">
    <source>
        <dbReference type="Proteomes" id="UP000093044"/>
    </source>
</evidence>
<dbReference type="OrthoDB" id="5091at2"/>
<dbReference type="GeneID" id="83058273"/>